<dbReference type="AlphaFoldDB" id="A0A1G2G6V9"/>
<feature type="transmembrane region" description="Helical" evidence="1">
    <location>
        <begin position="33"/>
        <end position="57"/>
    </location>
</feature>
<evidence type="ECO:0000313" key="3">
    <source>
        <dbReference type="Proteomes" id="UP000176576"/>
    </source>
</evidence>
<dbReference type="STRING" id="1802117.A3J54_00805"/>
<keyword evidence="1" id="KW-1133">Transmembrane helix</keyword>
<keyword evidence="1" id="KW-0472">Membrane</keyword>
<dbReference type="Proteomes" id="UP000176576">
    <property type="component" value="Unassembled WGS sequence"/>
</dbReference>
<reference evidence="2 3" key="1">
    <citation type="journal article" date="2016" name="Nat. Commun.">
        <title>Thousands of microbial genomes shed light on interconnected biogeochemical processes in an aquifer system.</title>
        <authorList>
            <person name="Anantharaman K."/>
            <person name="Brown C.T."/>
            <person name="Hug L.A."/>
            <person name="Sharon I."/>
            <person name="Castelle C.J."/>
            <person name="Probst A.J."/>
            <person name="Thomas B.C."/>
            <person name="Singh A."/>
            <person name="Wilkins M.J."/>
            <person name="Karaoz U."/>
            <person name="Brodie E.L."/>
            <person name="Williams K.H."/>
            <person name="Hubbard S.S."/>
            <person name="Banfield J.F."/>
        </authorList>
    </citation>
    <scope>NUCLEOTIDE SEQUENCE [LARGE SCALE GENOMIC DNA]</scope>
</reference>
<protein>
    <submittedName>
        <fullName evidence="2">Uncharacterized protein</fullName>
    </submittedName>
</protein>
<proteinExistence type="predicted"/>
<name>A0A1G2G6V9_9BACT</name>
<evidence type="ECO:0000313" key="2">
    <source>
        <dbReference type="EMBL" id="OGZ45608.1"/>
    </source>
</evidence>
<evidence type="ECO:0000256" key="1">
    <source>
        <dbReference type="SAM" id="Phobius"/>
    </source>
</evidence>
<dbReference type="EMBL" id="MHNN01000019">
    <property type="protein sequence ID" value="OGZ45608.1"/>
    <property type="molecule type" value="Genomic_DNA"/>
</dbReference>
<comment type="caution">
    <text evidence="2">The sequence shown here is derived from an EMBL/GenBank/DDBJ whole genome shotgun (WGS) entry which is preliminary data.</text>
</comment>
<organism evidence="2 3">
    <name type="scientific">Candidatus Ryanbacteria bacterium RIFCSPHIGHO2_02_FULL_45_13b</name>
    <dbReference type="NCBI Taxonomy" id="1802117"/>
    <lineage>
        <taxon>Bacteria</taxon>
        <taxon>Candidatus Ryaniibacteriota</taxon>
    </lineage>
</organism>
<accession>A0A1G2G6V9</accession>
<sequence length="119" mass="14086">MKNFLQTLSVKGARMRQHARAAWRTFFFRPVHYWKSALVVFALILIIMLCVDGWLFWRLVYSPQYITDDAVSERFMLNRKELDSALRLLRERELRLLQTDKGSPPREIFGVPTIPISTE</sequence>
<gene>
    <name evidence="2" type="ORF">A3J54_00805</name>
</gene>
<keyword evidence="1" id="KW-0812">Transmembrane</keyword>